<name>A0A8J5PEF9_FUSOX</name>
<feature type="compositionally biased region" description="Gly residues" evidence="1">
    <location>
        <begin position="66"/>
        <end position="75"/>
    </location>
</feature>
<evidence type="ECO:0000313" key="3">
    <source>
        <dbReference type="Proteomes" id="UP000694050"/>
    </source>
</evidence>
<comment type="caution">
    <text evidence="2">The sequence shown here is derived from an EMBL/GenBank/DDBJ whole genome shotgun (WGS) entry which is preliminary data.</text>
</comment>
<evidence type="ECO:0000313" key="2">
    <source>
        <dbReference type="EMBL" id="KAG7418404.1"/>
    </source>
</evidence>
<sequence length="196" mass="21877">MAHEQSKSGSQARKTLYSLCSPTDLPNLWCPTFSSASSLPHHLLLPPSFFTIKSHNKQHQKEQINHGGGGGGGGRSLSSSPGSAARFQDDIDRYYRKSPEYQNPTMQRVISTISKNFAEVTKDMSVLLANNLATFVRGELMGMSSSVAAHITLCSAYNNLLPMGWHRRSKRINYPAWFFLASVYGPDHEELRPYRD</sequence>
<organism evidence="2 3">
    <name type="scientific">Fusarium oxysporum f. sp. rapae</name>
    <dbReference type="NCBI Taxonomy" id="485398"/>
    <lineage>
        <taxon>Eukaryota</taxon>
        <taxon>Fungi</taxon>
        <taxon>Dikarya</taxon>
        <taxon>Ascomycota</taxon>
        <taxon>Pezizomycotina</taxon>
        <taxon>Sordariomycetes</taxon>
        <taxon>Hypocreomycetidae</taxon>
        <taxon>Hypocreales</taxon>
        <taxon>Nectriaceae</taxon>
        <taxon>Fusarium</taxon>
        <taxon>Fusarium oxysporum species complex</taxon>
    </lineage>
</organism>
<dbReference type="EMBL" id="JAELUQ010000003">
    <property type="protein sequence ID" value="KAG7418404.1"/>
    <property type="molecule type" value="Genomic_DNA"/>
</dbReference>
<accession>A0A8J5PEF9</accession>
<proteinExistence type="predicted"/>
<dbReference type="Proteomes" id="UP000694050">
    <property type="component" value="Unassembled WGS sequence"/>
</dbReference>
<evidence type="ECO:0000256" key="1">
    <source>
        <dbReference type="SAM" id="MobiDB-lite"/>
    </source>
</evidence>
<feature type="region of interest" description="Disordered" evidence="1">
    <location>
        <begin position="55"/>
        <end position="85"/>
    </location>
</feature>
<gene>
    <name evidence="2" type="ORF">Forpe1208_v003809</name>
</gene>
<reference evidence="2" key="1">
    <citation type="submission" date="2021-04" db="EMBL/GenBank/DDBJ databases">
        <title>First draft genome resource for Brassicaceae pathogens Fusarium oxysporum f. sp. raphani and Fusarium oxysporum f. sp. rapae.</title>
        <authorList>
            <person name="Asai S."/>
        </authorList>
    </citation>
    <scope>NUCLEOTIDE SEQUENCE</scope>
    <source>
        <strain evidence="2">Tf1208</strain>
    </source>
</reference>
<dbReference type="AlphaFoldDB" id="A0A8J5PEF9"/>
<protein>
    <submittedName>
        <fullName evidence="2">Uncharacterized protein</fullName>
    </submittedName>
</protein>